<reference evidence="2" key="1">
    <citation type="submission" date="2022-08" db="EMBL/GenBank/DDBJ databases">
        <authorList>
            <person name="Gutierrez-Valencia J."/>
        </authorList>
    </citation>
    <scope>NUCLEOTIDE SEQUENCE</scope>
</reference>
<accession>A0AAV0NED9</accession>
<name>A0AAV0NED9_9ROSI</name>
<proteinExistence type="predicted"/>
<dbReference type="EMBL" id="CAMGYJ010000008">
    <property type="protein sequence ID" value="CAI0456860.1"/>
    <property type="molecule type" value="Genomic_DNA"/>
</dbReference>
<comment type="caution">
    <text evidence="2">The sequence shown here is derived from an EMBL/GenBank/DDBJ whole genome shotgun (WGS) entry which is preliminary data.</text>
</comment>
<organism evidence="2 3">
    <name type="scientific">Linum tenue</name>
    <dbReference type="NCBI Taxonomy" id="586396"/>
    <lineage>
        <taxon>Eukaryota</taxon>
        <taxon>Viridiplantae</taxon>
        <taxon>Streptophyta</taxon>
        <taxon>Embryophyta</taxon>
        <taxon>Tracheophyta</taxon>
        <taxon>Spermatophyta</taxon>
        <taxon>Magnoliopsida</taxon>
        <taxon>eudicotyledons</taxon>
        <taxon>Gunneridae</taxon>
        <taxon>Pentapetalae</taxon>
        <taxon>rosids</taxon>
        <taxon>fabids</taxon>
        <taxon>Malpighiales</taxon>
        <taxon>Linaceae</taxon>
        <taxon>Linum</taxon>
    </lineage>
</organism>
<evidence type="ECO:0000256" key="1">
    <source>
        <dbReference type="SAM" id="MobiDB-lite"/>
    </source>
</evidence>
<evidence type="ECO:0000313" key="2">
    <source>
        <dbReference type="EMBL" id="CAI0456860.1"/>
    </source>
</evidence>
<sequence>MQLGVTTVGSEEAPPPPPAGARISDAIGSNGDSYTDLRYPTADTYRQIIGKAPRRYDYAPSSDDECDGYCRVGAIECDGQEIRWKVATTVADLQRQRILH</sequence>
<dbReference type="Proteomes" id="UP001154282">
    <property type="component" value="Unassembled WGS sequence"/>
</dbReference>
<keyword evidence="3" id="KW-1185">Reference proteome</keyword>
<gene>
    <name evidence="2" type="ORF">LITE_LOCUS32915</name>
</gene>
<feature type="region of interest" description="Disordered" evidence="1">
    <location>
        <begin position="1"/>
        <end position="27"/>
    </location>
</feature>
<dbReference type="AlphaFoldDB" id="A0AAV0NED9"/>
<evidence type="ECO:0000313" key="3">
    <source>
        <dbReference type="Proteomes" id="UP001154282"/>
    </source>
</evidence>
<protein>
    <submittedName>
        <fullName evidence="2">Uncharacterized protein</fullName>
    </submittedName>
</protein>